<keyword evidence="7" id="KW-1185">Reference proteome</keyword>
<dbReference type="Gene3D" id="2.60.450.10">
    <property type="entry name" value="Lipopolysaccharide (LPS) transport protein A like domain"/>
    <property type="match status" value="1"/>
</dbReference>
<evidence type="ECO:0000256" key="1">
    <source>
        <dbReference type="ARBA" id="ARBA00022475"/>
    </source>
</evidence>
<comment type="caution">
    <text evidence="6">The sequence shown here is derived from an EMBL/GenBank/DDBJ whole genome shotgun (WGS) entry which is preliminary data.</text>
</comment>
<dbReference type="NCBIfam" id="TIGR04409">
    <property type="entry name" value="LptC_YrbK"/>
    <property type="match status" value="1"/>
</dbReference>
<proteinExistence type="predicted"/>
<evidence type="ECO:0000256" key="3">
    <source>
        <dbReference type="ARBA" id="ARBA00022692"/>
    </source>
</evidence>
<organism evidence="6 7">
    <name type="scientific">Niveibacterium umoris</name>
    <dbReference type="NCBI Taxonomy" id="1193620"/>
    <lineage>
        <taxon>Bacteria</taxon>
        <taxon>Pseudomonadati</taxon>
        <taxon>Pseudomonadota</taxon>
        <taxon>Betaproteobacteria</taxon>
        <taxon>Rhodocyclales</taxon>
        <taxon>Rhodocyclaceae</taxon>
        <taxon>Niveibacterium</taxon>
    </lineage>
</organism>
<dbReference type="GO" id="GO:0030288">
    <property type="term" value="C:outer membrane-bounded periplasmic space"/>
    <property type="evidence" value="ECO:0007669"/>
    <property type="project" value="TreeGrafter"/>
</dbReference>
<protein>
    <submittedName>
        <fullName evidence="6">Lipopolysaccharide export system protein LptC</fullName>
    </submittedName>
</protein>
<evidence type="ECO:0000256" key="2">
    <source>
        <dbReference type="ARBA" id="ARBA00022519"/>
    </source>
</evidence>
<keyword evidence="3" id="KW-0812">Transmembrane</keyword>
<dbReference type="InterPro" id="IPR052363">
    <property type="entry name" value="LPS_export_LptC"/>
</dbReference>
<dbReference type="GO" id="GO:0015221">
    <property type="term" value="F:lipopolysaccharide transmembrane transporter activity"/>
    <property type="evidence" value="ECO:0007669"/>
    <property type="project" value="InterPro"/>
</dbReference>
<dbReference type="InterPro" id="IPR010664">
    <property type="entry name" value="LipoPS_assembly_LptC-rel"/>
</dbReference>
<sequence length="193" mass="21384">MKRTWSALFPVLLAAMLAGMAFWLEQYVRSQASHPDGRFRHDPDMIATHSVQERFDATGKRLYVLEAAVAKHYPDDDSTHVDDARLQHFGKPQTLHVTARNAVVSGPGDEVRLIGDVRGVRDAAEDIPETTFETSEILIRPNEEKATTDKPVHMTRGRSVIDGVGLDIDQINGVAVIGQVRATLYRNTQGIGK</sequence>
<dbReference type="Proteomes" id="UP000561045">
    <property type="component" value="Unassembled WGS sequence"/>
</dbReference>
<dbReference type="GO" id="GO:0005886">
    <property type="term" value="C:plasma membrane"/>
    <property type="evidence" value="ECO:0007669"/>
    <property type="project" value="InterPro"/>
</dbReference>
<keyword evidence="4" id="KW-1133">Transmembrane helix</keyword>
<evidence type="ECO:0000256" key="4">
    <source>
        <dbReference type="ARBA" id="ARBA00022989"/>
    </source>
</evidence>
<accession>A0A840BQS7</accession>
<dbReference type="PANTHER" id="PTHR37481:SF1">
    <property type="entry name" value="LIPOPOLYSACCHARIDE EXPORT SYSTEM PROTEIN LPTC"/>
    <property type="match status" value="1"/>
</dbReference>
<keyword evidence="5" id="KW-0472">Membrane</keyword>
<keyword evidence="1" id="KW-1003">Cell membrane</keyword>
<gene>
    <name evidence="6" type="ORF">GGR36_002075</name>
</gene>
<dbReference type="Pfam" id="PF06835">
    <property type="entry name" value="LptC"/>
    <property type="match status" value="1"/>
</dbReference>
<dbReference type="AlphaFoldDB" id="A0A840BQS7"/>
<dbReference type="RefSeq" id="WP_183634546.1">
    <property type="nucleotide sequence ID" value="NZ_BAABLE010000011.1"/>
</dbReference>
<evidence type="ECO:0000313" key="7">
    <source>
        <dbReference type="Proteomes" id="UP000561045"/>
    </source>
</evidence>
<dbReference type="EMBL" id="JACIET010000001">
    <property type="protein sequence ID" value="MBB4012767.1"/>
    <property type="molecule type" value="Genomic_DNA"/>
</dbReference>
<evidence type="ECO:0000256" key="5">
    <source>
        <dbReference type="ARBA" id="ARBA00023136"/>
    </source>
</evidence>
<name>A0A840BQS7_9RHOO</name>
<dbReference type="GO" id="GO:0017089">
    <property type="term" value="F:glycolipid transfer activity"/>
    <property type="evidence" value="ECO:0007669"/>
    <property type="project" value="TreeGrafter"/>
</dbReference>
<dbReference type="InterPro" id="IPR026265">
    <property type="entry name" value="LptC"/>
</dbReference>
<reference evidence="6 7" key="1">
    <citation type="submission" date="2020-08" db="EMBL/GenBank/DDBJ databases">
        <title>Genomic Encyclopedia of Type Strains, Phase IV (KMG-IV): sequencing the most valuable type-strain genomes for metagenomic binning, comparative biology and taxonomic classification.</title>
        <authorList>
            <person name="Goeker M."/>
        </authorList>
    </citation>
    <scope>NUCLEOTIDE SEQUENCE [LARGE SCALE GENOMIC DNA]</scope>
    <source>
        <strain evidence="6 7">DSM 106739</strain>
    </source>
</reference>
<evidence type="ECO:0000313" key="6">
    <source>
        <dbReference type="EMBL" id="MBB4012767.1"/>
    </source>
</evidence>
<dbReference type="PANTHER" id="PTHR37481">
    <property type="entry name" value="LIPOPOLYSACCHARIDE EXPORT SYSTEM PROTEIN LPTC"/>
    <property type="match status" value="1"/>
</dbReference>
<keyword evidence="2" id="KW-0997">Cell inner membrane</keyword>